<dbReference type="AlphaFoldDB" id="A0A5B7IBK8"/>
<comment type="caution">
    <text evidence="1">The sequence shown here is derived from an EMBL/GenBank/DDBJ whole genome shotgun (WGS) entry which is preliminary data.</text>
</comment>
<accession>A0A5B7IBK8</accession>
<proteinExistence type="predicted"/>
<dbReference type="EMBL" id="VSRR010060849">
    <property type="protein sequence ID" value="MPC82821.1"/>
    <property type="molecule type" value="Genomic_DNA"/>
</dbReference>
<sequence length="71" mass="8406">MLPGGATSQVLRQTEHWLRRLGCVQLRLRLWTKVRVDLTPYNPRPVLQHGERQNEQTENGKCSAIEYWYNL</sequence>
<dbReference type="Proteomes" id="UP000324222">
    <property type="component" value="Unassembled WGS sequence"/>
</dbReference>
<protein>
    <submittedName>
        <fullName evidence="1">Uncharacterized protein</fullName>
    </submittedName>
</protein>
<keyword evidence="2" id="KW-1185">Reference proteome</keyword>
<name>A0A5B7IBK8_PORTR</name>
<organism evidence="1 2">
    <name type="scientific">Portunus trituberculatus</name>
    <name type="common">Swimming crab</name>
    <name type="synonym">Neptunus trituberculatus</name>
    <dbReference type="NCBI Taxonomy" id="210409"/>
    <lineage>
        <taxon>Eukaryota</taxon>
        <taxon>Metazoa</taxon>
        <taxon>Ecdysozoa</taxon>
        <taxon>Arthropoda</taxon>
        <taxon>Crustacea</taxon>
        <taxon>Multicrustacea</taxon>
        <taxon>Malacostraca</taxon>
        <taxon>Eumalacostraca</taxon>
        <taxon>Eucarida</taxon>
        <taxon>Decapoda</taxon>
        <taxon>Pleocyemata</taxon>
        <taxon>Brachyura</taxon>
        <taxon>Eubrachyura</taxon>
        <taxon>Portunoidea</taxon>
        <taxon>Portunidae</taxon>
        <taxon>Portuninae</taxon>
        <taxon>Portunus</taxon>
    </lineage>
</organism>
<reference evidence="1 2" key="1">
    <citation type="submission" date="2019-05" db="EMBL/GenBank/DDBJ databases">
        <title>Another draft genome of Portunus trituberculatus and its Hox gene families provides insights of decapod evolution.</title>
        <authorList>
            <person name="Jeong J.-H."/>
            <person name="Song I."/>
            <person name="Kim S."/>
            <person name="Choi T."/>
            <person name="Kim D."/>
            <person name="Ryu S."/>
            <person name="Kim W."/>
        </authorList>
    </citation>
    <scope>NUCLEOTIDE SEQUENCE [LARGE SCALE GENOMIC DNA]</scope>
    <source>
        <tissue evidence="1">Muscle</tissue>
    </source>
</reference>
<evidence type="ECO:0000313" key="2">
    <source>
        <dbReference type="Proteomes" id="UP000324222"/>
    </source>
</evidence>
<evidence type="ECO:0000313" key="1">
    <source>
        <dbReference type="EMBL" id="MPC82821.1"/>
    </source>
</evidence>
<gene>
    <name evidence="1" type="ORF">E2C01_077506</name>
</gene>